<dbReference type="AlphaFoldDB" id="B1GZW0"/>
<keyword evidence="4 10" id="KW-0547">Nucleotide-binding</keyword>
<proteinExistence type="inferred from homology"/>
<evidence type="ECO:0000313" key="14">
    <source>
        <dbReference type="Proteomes" id="UP000001691"/>
    </source>
</evidence>
<dbReference type="InterPro" id="IPR024088">
    <property type="entry name" value="Tyr-tRNA-ligase_bac-type"/>
</dbReference>
<keyword evidence="8 10" id="KW-0030">Aminoacyl-tRNA synthetase</keyword>
<evidence type="ECO:0000313" key="13">
    <source>
        <dbReference type="EMBL" id="BAG13792.1"/>
    </source>
</evidence>
<dbReference type="InterPro" id="IPR036986">
    <property type="entry name" value="S4_RNA-bd_sf"/>
</dbReference>
<evidence type="ECO:0000256" key="7">
    <source>
        <dbReference type="ARBA" id="ARBA00022917"/>
    </source>
</evidence>
<feature type="short sequence motif" description="'KMSKS' region" evidence="10">
    <location>
        <begin position="224"/>
        <end position="228"/>
    </location>
</feature>
<dbReference type="HOGENOM" id="CLU_024003_5_0_0"/>
<dbReference type="Gene3D" id="1.10.240.10">
    <property type="entry name" value="Tyrosyl-Transfer RNA Synthetase"/>
    <property type="match status" value="1"/>
</dbReference>
<dbReference type="GO" id="GO:0005524">
    <property type="term" value="F:ATP binding"/>
    <property type="evidence" value="ECO:0007669"/>
    <property type="project" value="UniProtKB-UniRule"/>
</dbReference>
<comment type="similarity">
    <text evidence="10">Belongs to the class-I aminoacyl-tRNA synthetase family. TyrS type 2 subfamily.</text>
</comment>
<dbReference type="PANTHER" id="PTHR11766">
    <property type="entry name" value="TYROSYL-TRNA SYNTHETASE"/>
    <property type="match status" value="1"/>
</dbReference>
<dbReference type="InterPro" id="IPR014729">
    <property type="entry name" value="Rossmann-like_a/b/a_fold"/>
</dbReference>
<dbReference type="InterPro" id="IPR054608">
    <property type="entry name" value="SYY-like_C"/>
</dbReference>
<dbReference type="Pfam" id="PF00579">
    <property type="entry name" value="tRNA-synt_1b"/>
    <property type="match status" value="1"/>
</dbReference>
<dbReference type="SUPFAM" id="SSF52374">
    <property type="entry name" value="Nucleotidylyl transferase"/>
    <property type="match status" value="1"/>
</dbReference>
<evidence type="ECO:0000256" key="3">
    <source>
        <dbReference type="ARBA" id="ARBA00022598"/>
    </source>
</evidence>
<comment type="catalytic activity">
    <reaction evidence="9 10">
        <text>tRNA(Tyr) + L-tyrosine + ATP = L-tyrosyl-tRNA(Tyr) + AMP + diphosphate + H(+)</text>
        <dbReference type="Rhea" id="RHEA:10220"/>
        <dbReference type="Rhea" id="RHEA-COMP:9706"/>
        <dbReference type="Rhea" id="RHEA-COMP:9707"/>
        <dbReference type="ChEBI" id="CHEBI:15378"/>
        <dbReference type="ChEBI" id="CHEBI:30616"/>
        <dbReference type="ChEBI" id="CHEBI:33019"/>
        <dbReference type="ChEBI" id="CHEBI:58315"/>
        <dbReference type="ChEBI" id="CHEBI:78442"/>
        <dbReference type="ChEBI" id="CHEBI:78536"/>
        <dbReference type="ChEBI" id="CHEBI:456215"/>
        <dbReference type="EC" id="6.1.1.1"/>
    </reaction>
</comment>
<accession>B1GZW0</accession>
<feature type="binding site" evidence="10">
    <location>
        <position position="227"/>
    </location>
    <ligand>
        <name>ATP</name>
        <dbReference type="ChEBI" id="CHEBI:30616"/>
    </ligand>
</feature>
<comment type="function">
    <text evidence="10">Catalyzes the attachment of tyrosine to tRNA(Tyr) in a two-step reaction: tyrosine is first activated by ATP to form Tyr-AMP and then transferred to the acceptor end of tRNA(Tyr).</text>
</comment>
<name>B1GZW0_ENDTX</name>
<dbReference type="PRINTS" id="PR01040">
    <property type="entry name" value="TRNASYNTHTYR"/>
</dbReference>
<comment type="caution">
    <text evidence="10">Lacks conserved residue(s) required for the propagation of feature annotation.</text>
</comment>
<dbReference type="RefSeq" id="WP_015423319.1">
    <property type="nucleotide sequence ID" value="NC_020419.1"/>
</dbReference>
<dbReference type="HAMAP" id="MF_02007">
    <property type="entry name" value="Tyr_tRNA_synth_type2"/>
    <property type="match status" value="1"/>
</dbReference>
<evidence type="ECO:0000259" key="12">
    <source>
        <dbReference type="Pfam" id="PF22421"/>
    </source>
</evidence>
<keyword evidence="2 10" id="KW-0963">Cytoplasm</keyword>
<dbReference type="GO" id="GO:0005829">
    <property type="term" value="C:cytosol"/>
    <property type="evidence" value="ECO:0007669"/>
    <property type="project" value="TreeGrafter"/>
</dbReference>
<dbReference type="CDD" id="cd00165">
    <property type="entry name" value="S4"/>
    <property type="match status" value="1"/>
</dbReference>
<keyword evidence="14" id="KW-1185">Reference proteome</keyword>
<keyword evidence="7 10" id="KW-0648">Protein biosynthesis</keyword>
<evidence type="ECO:0000256" key="1">
    <source>
        <dbReference type="ARBA" id="ARBA00011738"/>
    </source>
</evidence>
<dbReference type="PANTHER" id="PTHR11766:SF1">
    <property type="entry name" value="TYROSINE--TRNA LIGASE"/>
    <property type="match status" value="1"/>
</dbReference>
<dbReference type="PATRIC" id="fig|471821.5.peg.489"/>
<dbReference type="InterPro" id="IPR002307">
    <property type="entry name" value="Tyr-tRNA-ligase"/>
</dbReference>
<keyword evidence="5 10" id="KW-0067">ATP-binding</keyword>
<organism evidence="13 14">
    <name type="scientific">Endomicrobium trichonymphae</name>
    <dbReference type="NCBI Taxonomy" id="1408204"/>
    <lineage>
        <taxon>Bacteria</taxon>
        <taxon>Pseudomonadati</taxon>
        <taxon>Elusimicrobiota</taxon>
        <taxon>Endomicrobiia</taxon>
        <taxon>Endomicrobiales</taxon>
        <taxon>Endomicrobiaceae</taxon>
        <taxon>Candidatus Endomicrobiellum</taxon>
    </lineage>
</organism>
<dbReference type="CDD" id="cd00805">
    <property type="entry name" value="TyrRS_core"/>
    <property type="match status" value="1"/>
</dbReference>
<evidence type="ECO:0000256" key="8">
    <source>
        <dbReference type="ARBA" id="ARBA00023146"/>
    </source>
</evidence>
<dbReference type="KEGG" id="rsd:TGRD_304"/>
<sequence>MNEALEKIKRGTNEIISFEELKKKLASGKKLRIKLGIDPTTSDLHLGHTVIINKLKTFQDLGHQIVFLIGDFTARIGDPSGRSEMRPVMTDEQIKNNARTYADQIFKILNRDKTEIVYNSKWLSELGVKGLLNLAAKSTVAQMLVRDDFKKRYKEDSPLSIVEFLYPLLQAYDSVVLNADVELGGSDQKFNLLLGREIQRDYGIKDVQVVITMPLLEGTDGTKKMSKSYKNCIALNDSPEDMFGKIMSISDELMCRYHELLTQIDLNVVKNMHPKEAKSALAKELVERYYGKEEALKAEEEFDKIFSKKNIPNDIGEYRIKDEEIKLSDLLVKSGMISSRNEARRIIEQGGVRIDSRKTVRDFVVKSGNTFVLQVGKRKFNRIIREEN</sequence>
<dbReference type="Gene3D" id="3.10.290.10">
    <property type="entry name" value="RNA-binding S4 domain"/>
    <property type="match status" value="1"/>
</dbReference>
<dbReference type="Proteomes" id="UP000001691">
    <property type="component" value="Chromosome"/>
</dbReference>
<gene>
    <name evidence="10" type="primary">tyrS</name>
    <name evidence="13" type="ordered locus">TGRD_304</name>
</gene>
<dbReference type="FunFam" id="3.40.50.620:FF:000061">
    <property type="entry name" value="Tyrosine--tRNA ligase"/>
    <property type="match status" value="1"/>
</dbReference>
<dbReference type="Pfam" id="PF22421">
    <property type="entry name" value="SYY_C-terminal"/>
    <property type="match status" value="1"/>
</dbReference>
<dbReference type="EMBL" id="AP009510">
    <property type="protein sequence ID" value="BAG13792.1"/>
    <property type="molecule type" value="Genomic_DNA"/>
</dbReference>
<comment type="subcellular location">
    <subcellularLocation>
        <location evidence="10">Cytoplasm</location>
    </subcellularLocation>
</comment>
<dbReference type="STRING" id="471821.TGRD_309"/>
<dbReference type="Gene3D" id="3.40.50.620">
    <property type="entry name" value="HUPs"/>
    <property type="match status" value="1"/>
</dbReference>
<dbReference type="InterPro" id="IPR024108">
    <property type="entry name" value="Tyr-tRNA-ligase_bac_2"/>
</dbReference>
<keyword evidence="6 11" id="KW-0694">RNA-binding</keyword>
<dbReference type="EC" id="6.1.1.1" evidence="10"/>
<dbReference type="SUPFAM" id="SSF55174">
    <property type="entry name" value="Alpha-L RNA-binding motif"/>
    <property type="match status" value="1"/>
</dbReference>
<evidence type="ECO:0000256" key="2">
    <source>
        <dbReference type="ARBA" id="ARBA00022490"/>
    </source>
</evidence>
<feature type="domain" description="Tyrosine--tRNA ligase SYY-like C-terminal" evidence="12">
    <location>
        <begin position="313"/>
        <end position="380"/>
    </location>
</feature>
<evidence type="ECO:0000256" key="11">
    <source>
        <dbReference type="PROSITE-ProRule" id="PRU00182"/>
    </source>
</evidence>
<reference evidence="14" key="1">
    <citation type="journal article" date="2008" name="Proc. Natl. Acad. Sci. U.S.A.">
        <title>Complete genome of the uncultured termite group 1 bacteria in a single host protist cell.</title>
        <authorList>
            <person name="Hongoh Y."/>
            <person name="Sharma V.K."/>
            <person name="Prakash T."/>
            <person name="Noda S."/>
            <person name="Taylor T.D."/>
            <person name="Kudo T."/>
            <person name="Sakaki Y."/>
            <person name="Toyoda A."/>
            <person name="Hattori M."/>
            <person name="Ohkuma M."/>
        </authorList>
    </citation>
    <scope>NUCLEOTIDE SEQUENCE [LARGE SCALE GENOMIC DNA]</scope>
    <source>
        <strain evidence="14">Rs-D17 genomovar Ri2008</strain>
    </source>
</reference>
<dbReference type="GO" id="GO:0004831">
    <property type="term" value="F:tyrosine-tRNA ligase activity"/>
    <property type="evidence" value="ECO:0007669"/>
    <property type="project" value="UniProtKB-UniRule"/>
</dbReference>
<dbReference type="PROSITE" id="PS50889">
    <property type="entry name" value="S4"/>
    <property type="match status" value="1"/>
</dbReference>
<keyword evidence="3 10" id="KW-0436">Ligase</keyword>
<evidence type="ECO:0000256" key="10">
    <source>
        <dbReference type="HAMAP-Rule" id="MF_02007"/>
    </source>
</evidence>
<evidence type="ECO:0000256" key="4">
    <source>
        <dbReference type="ARBA" id="ARBA00022741"/>
    </source>
</evidence>
<evidence type="ECO:0000256" key="6">
    <source>
        <dbReference type="ARBA" id="ARBA00022884"/>
    </source>
</evidence>
<dbReference type="GO" id="GO:0006437">
    <property type="term" value="P:tyrosyl-tRNA aminoacylation"/>
    <property type="evidence" value="ECO:0007669"/>
    <property type="project" value="UniProtKB-UniRule"/>
</dbReference>
<dbReference type="GO" id="GO:0003723">
    <property type="term" value="F:RNA binding"/>
    <property type="evidence" value="ECO:0007669"/>
    <property type="project" value="UniProtKB-KW"/>
</dbReference>
<dbReference type="NCBIfam" id="TIGR00234">
    <property type="entry name" value="tyrS"/>
    <property type="match status" value="1"/>
</dbReference>
<evidence type="ECO:0000256" key="5">
    <source>
        <dbReference type="ARBA" id="ARBA00022840"/>
    </source>
</evidence>
<protein>
    <recommendedName>
        <fullName evidence="10">Tyrosine--tRNA ligase</fullName>
        <ecNumber evidence="10">6.1.1.1</ecNumber>
    </recommendedName>
    <alternativeName>
        <fullName evidence="10">Tyrosyl-tRNA synthetase</fullName>
        <shortName evidence="10">TyrRS</shortName>
    </alternativeName>
</protein>
<dbReference type="InterPro" id="IPR002305">
    <property type="entry name" value="aa-tRNA-synth_Ic"/>
</dbReference>
<evidence type="ECO:0000256" key="9">
    <source>
        <dbReference type="ARBA" id="ARBA00048248"/>
    </source>
</evidence>
<comment type="subunit">
    <text evidence="1 10">Homodimer.</text>
</comment>